<keyword evidence="2" id="KW-0106">Calcium</keyword>
<comment type="similarity">
    <text evidence="1 2">Belongs to the phospholipid scramblase family.</text>
</comment>
<dbReference type="PANTHER" id="PTHR23248:SF9">
    <property type="entry name" value="PHOSPHOLIPID SCRAMBLASE"/>
    <property type="match status" value="1"/>
</dbReference>
<sequence>MASYTIPPGLEYLFQLDQVLIKQKIQVFELLSGCDMKNKYELRNSVDQPFGMAKEESSCITRQCCGPSRSFDMEITDTNEMEIIHLHRPFKCGGSCCYVCKGCLQMIEVQAPPGTPIGSVHQEFSFCTPFACKYTVRNQAGEIILRIEGPNCPCSCGSDVEFKVLSEDNSTLIGKITKQWRGCCTEALTDADNFCVTFPLDLEIRYKAILVGATFLIDFMFFEKRKR</sequence>
<dbReference type="EMBL" id="CAXKWB010021710">
    <property type="protein sequence ID" value="CAL4123367.1"/>
    <property type="molecule type" value="Genomic_DNA"/>
</dbReference>
<comment type="caution">
    <text evidence="4">The sequence shown here is derived from an EMBL/GenBank/DDBJ whole genome shotgun (WGS) entry which is preliminary data.</text>
</comment>
<keyword evidence="2" id="KW-0564">Palmitate</keyword>
<dbReference type="GO" id="GO:0005886">
    <property type="term" value="C:plasma membrane"/>
    <property type="evidence" value="ECO:0007669"/>
    <property type="project" value="TreeGrafter"/>
</dbReference>
<evidence type="ECO:0000256" key="1">
    <source>
        <dbReference type="ARBA" id="ARBA00005350"/>
    </source>
</evidence>
<evidence type="ECO:0000313" key="4">
    <source>
        <dbReference type="EMBL" id="CAL4123368.1"/>
    </source>
</evidence>
<dbReference type="PANTHER" id="PTHR23248">
    <property type="entry name" value="PHOSPHOLIPID SCRAMBLASE-RELATED"/>
    <property type="match status" value="1"/>
</dbReference>
<evidence type="ECO:0000256" key="2">
    <source>
        <dbReference type="RuleBase" id="RU363116"/>
    </source>
</evidence>
<dbReference type="AlphaFoldDB" id="A0AAV2RIU2"/>
<accession>A0AAV2RIU2</accession>
<organism evidence="4 5">
    <name type="scientific">Meganyctiphanes norvegica</name>
    <name type="common">Northern krill</name>
    <name type="synonym">Thysanopoda norvegica</name>
    <dbReference type="NCBI Taxonomy" id="48144"/>
    <lineage>
        <taxon>Eukaryota</taxon>
        <taxon>Metazoa</taxon>
        <taxon>Ecdysozoa</taxon>
        <taxon>Arthropoda</taxon>
        <taxon>Crustacea</taxon>
        <taxon>Multicrustacea</taxon>
        <taxon>Malacostraca</taxon>
        <taxon>Eumalacostraca</taxon>
        <taxon>Eucarida</taxon>
        <taxon>Euphausiacea</taxon>
        <taxon>Euphausiidae</taxon>
        <taxon>Meganyctiphanes</taxon>
    </lineage>
</organism>
<keyword evidence="5" id="KW-1185">Reference proteome</keyword>
<dbReference type="InterPro" id="IPR005552">
    <property type="entry name" value="Scramblase"/>
</dbReference>
<proteinExistence type="inferred from homology"/>
<comment type="function">
    <text evidence="2">May mediate accelerated ATP-independent bidirectional transbilayer migration of phospholipids upon binding calcium ions that results in a loss of phospholipid asymmetry in the plasma membrane.</text>
</comment>
<dbReference type="Pfam" id="PF03803">
    <property type="entry name" value="Scramblase"/>
    <property type="match status" value="1"/>
</dbReference>
<comment type="cofactor">
    <cofactor evidence="2">
        <name>Ca(2+)</name>
        <dbReference type="ChEBI" id="CHEBI:29108"/>
    </cofactor>
</comment>
<evidence type="ECO:0000313" key="3">
    <source>
        <dbReference type="EMBL" id="CAL4123367.1"/>
    </source>
</evidence>
<dbReference type="EMBL" id="CAXKWB010021710">
    <property type="protein sequence ID" value="CAL4123368.1"/>
    <property type="molecule type" value="Genomic_DNA"/>
</dbReference>
<dbReference type="Proteomes" id="UP001497623">
    <property type="component" value="Unassembled WGS sequence"/>
</dbReference>
<name>A0AAV2RIU2_MEGNR</name>
<reference evidence="4 5" key="1">
    <citation type="submission" date="2024-05" db="EMBL/GenBank/DDBJ databases">
        <authorList>
            <person name="Wallberg A."/>
        </authorList>
    </citation>
    <scope>NUCLEOTIDE SEQUENCE [LARGE SCALE GENOMIC DNA]</scope>
</reference>
<keyword evidence="2" id="KW-0449">Lipoprotein</keyword>
<gene>
    <name evidence="3" type="ORF">MNOR_LOCUS24033</name>
    <name evidence="4" type="ORF">MNOR_LOCUS24034</name>
</gene>
<dbReference type="GO" id="GO:0017128">
    <property type="term" value="F:phospholipid scramblase activity"/>
    <property type="evidence" value="ECO:0007669"/>
    <property type="project" value="InterPro"/>
</dbReference>
<evidence type="ECO:0000313" key="5">
    <source>
        <dbReference type="Proteomes" id="UP001497623"/>
    </source>
</evidence>
<protein>
    <recommendedName>
        <fullName evidence="2">Phospholipid scramblase</fullName>
    </recommendedName>
</protein>